<evidence type="ECO:0000313" key="3">
    <source>
        <dbReference type="Proteomes" id="UP000308724"/>
    </source>
</evidence>
<gene>
    <name evidence="2" type="ORF">D6C78_09678</name>
</gene>
<dbReference type="SUPFAM" id="SSF56112">
    <property type="entry name" value="Protein kinase-like (PK-like)"/>
    <property type="match status" value="1"/>
</dbReference>
<dbReference type="AlphaFoldDB" id="A0A4T0B8N0"/>
<dbReference type="InterPro" id="IPR011009">
    <property type="entry name" value="Kinase-like_dom_sf"/>
</dbReference>
<dbReference type="GO" id="GO:0005524">
    <property type="term" value="F:ATP binding"/>
    <property type="evidence" value="ECO:0007669"/>
    <property type="project" value="InterPro"/>
</dbReference>
<proteinExistence type="predicted"/>
<dbReference type="PROSITE" id="PS50011">
    <property type="entry name" value="PROTEIN_KINASE_DOM"/>
    <property type="match status" value="1"/>
</dbReference>
<sequence>MPFAAPATTLTNRAMQPAAANERWIPAPHPGRHALHEGGEGIVNLWCLVDARNRILDKIAVKQVHPGALNYTDATNWLNGTVGGTPREVSMANAVWTALPPGDRQHVVQCLGFGDVQGQGKWRYRTYSEYAGQTNLLARIAAQNPRTKGLNKDGQQLFPEPFLWMFFESLVKVALAMEQVGSGVYHGDLQAQNILFSDNDPNRFAMYPVPKVSDFGSTRDIQSTTGVVKRFSHDELGDSKSFTCKSNQQQDKRLADRHADGLLHEVTPIFRRFVKSSNEWFIDTDDK</sequence>
<dbReference type="InterPro" id="IPR000719">
    <property type="entry name" value="Prot_kinase_dom"/>
</dbReference>
<dbReference type="Proteomes" id="UP000308724">
    <property type="component" value="Unassembled WGS sequence"/>
</dbReference>
<dbReference type="GO" id="GO:0004672">
    <property type="term" value="F:protein kinase activity"/>
    <property type="evidence" value="ECO:0007669"/>
    <property type="project" value="InterPro"/>
</dbReference>
<dbReference type="Gene3D" id="1.10.510.10">
    <property type="entry name" value="Transferase(Phosphotransferase) domain 1"/>
    <property type="match status" value="1"/>
</dbReference>
<protein>
    <recommendedName>
        <fullName evidence="1">Protein kinase domain-containing protein</fullName>
    </recommendedName>
</protein>
<organism evidence="2 3">
    <name type="scientific">Aureobasidium pullulans</name>
    <name type="common">Black yeast</name>
    <name type="synonym">Pullularia pullulans</name>
    <dbReference type="NCBI Taxonomy" id="5580"/>
    <lineage>
        <taxon>Eukaryota</taxon>
        <taxon>Fungi</taxon>
        <taxon>Dikarya</taxon>
        <taxon>Ascomycota</taxon>
        <taxon>Pezizomycotina</taxon>
        <taxon>Dothideomycetes</taxon>
        <taxon>Dothideomycetidae</taxon>
        <taxon>Dothideales</taxon>
        <taxon>Saccotheciaceae</taxon>
        <taxon>Aureobasidium</taxon>
    </lineage>
</organism>
<accession>A0A4T0B8N0</accession>
<dbReference type="EMBL" id="QZBZ01000364">
    <property type="protein sequence ID" value="TIA30301.1"/>
    <property type="molecule type" value="Genomic_DNA"/>
</dbReference>
<reference evidence="2 3" key="1">
    <citation type="submission" date="2018-10" db="EMBL/GenBank/DDBJ databases">
        <title>Fifty Aureobasidium pullulans genomes reveal a recombining polyextremotolerant generalist.</title>
        <authorList>
            <person name="Gostincar C."/>
            <person name="Turk M."/>
            <person name="Zajc J."/>
            <person name="Gunde-Cimerman N."/>
        </authorList>
    </citation>
    <scope>NUCLEOTIDE SEQUENCE [LARGE SCALE GENOMIC DNA]</scope>
    <source>
        <strain evidence="2 3">EXF-1645</strain>
    </source>
</reference>
<evidence type="ECO:0000259" key="1">
    <source>
        <dbReference type="PROSITE" id="PS50011"/>
    </source>
</evidence>
<comment type="caution">
    <text evidence="2">The sequence shown here is derived from an EMBL/GenBank/DDBJ whole genome shotgun (WGS) entry which is preliminary data.</text>
</comment>
<feature type="domain" description="Protein kinase" evidence="1">
    <location>
        <begin position="29"/>
        <end position="287"/>
    </location>
</feature>
<name>A0A4T0B8N0_AURPU</name>
<evidence type="ECO:0000313" key="2">
    <source>
        <dbReference type="EMBL" id="TIA30301.1"/>
    </source>
</evidence>